<proteinExistence type="predicted"/>
<evidence type="ECO:0000313" key="1">
    <source>
        <dbReference type="Proteomes" id="UP000887565"/>
    </source>
</evidence>
<organism evidence="1 2">
    <name type="scientific">Romanomermis culicivorax</name>
    <name type="common">Nematode worm</name>
    <dbReference type="NCBI Taxonomy" id="13658"/>
    <lineage>
        <taxon>Eukaryota</taxon>
        <taxon>Metazoa</taxon>
        <taxon>Ecdysozoa</taxon>
        <taxon>Nematoda</taxon>
        <taxon>Enoplea</taxon>
        <taxon>Dorylaimia</taxon>
        <taxon>Mermithida</taxon>
        <taxon>Mermithoidea</taxon>
        <taxon>Mermithidae</taxon>
        <taxon>Romanomermis</taxon>
    </lineage>
</organism>
<name>A0A915IXT8_ROMCU</name>
<accession>A0A915IXT8</accession>
<dbReference type="Proteomes" id="UP000887565">
    <property type="component" value="Unplaced"/>
</dbReference>
<reference evidence="2" key="1">
    <citation type="submission" date="2022-11" db="UniProtKB">
        <authorList>
            <consortium name="WormBaseParasite"/>
        </authorList>
    </citation>
    <scope>IDENTIFICATION</scope>
</reference>
<evidence type="ECO:0000313" key="2">
    <source>
        <dbReference type="WBParaSite" id="nRc.2.0.1.t19011-RA"/>
    </source>
</evidence>
<protein>
    <submittedName>
        <fullName evidence="2">Uncharacterized protein</fullName>
    </submittedName>
</protein>
<dbReference type="WBParaSite" id="nRc.2.0.1.t19011-RA">
    <property type="protein sequence ID" value="nRc.2.0.1.t19011-RA"/>
    <property type="gene ID" value="nRc.2.0.1.g19011"/>
</dbReference>
<dbReference type="AlphaFoldDB" id="A0A915IXT8"/>
<keyword evidence="1" id="KW-1185">Reference proteome</keyword>
<sequence length="22" mass="2817">MAPYRSHTHWMLMLWKNFKHCV</sequence>